<dbReference type="RefSeq" id="WP_057789614.1">
    <property type="nucleotide sequence ID" value="NZ_LAXJ01000002.1"/>
</dbReference>
<dbReference type="EMBL" id="LAXJ01000002">
    <property type="protein sequence ID" value="KRS14451.1"/>
    <property type="molecule type" value="Genomic_DNA"/>
</dbReference>
<dbReference type="InterPro" id="IPR031322">
    <property type="entry name" value="Shikimate/glucono_kinase"/>
</dbReference>
<evidence type="ECO:0000313" key="12">
    <source>
        <dbReference type="EMBL" id="KRS14451.1"/>
    </source>
</evidence>
<dbReference type="SUPFAM" id="SSF52540">
    <property type="entry name" value="P-loop containing nucleoside triphosphate hydrolases"/>
    <property type="match status" value="1"/>
</dbReference>
<dbReference type="GO" id="GO:0004765">
    <property type="term" value="F:shikimate kinase activity"/>
    <property type="evidence" value="ECO:0007669"/>
    <property type="project" value="UniProtKB-UniRule"/>
</dbReference>
<dbReference type="PATRIC" id="fig|1641875.4.peg.1420"/>
<sequence>MGRGAPTVAGTRRWQLKKTVVLVGMMGAGKTAVGKALAAMLDVPFLDSDVEIEAAANMKIAEIFARDGEKFFRDRETQVIDRLLDSQRGILSAGGGAFLSERNRALIGAKGVSVWLKADLKLLWNRVKHKDTRPLLRTADPRKTLSDLYEARLPFYQMADIAVPAHPTYTIDEMAAKVAEALATRPDVLEPAP</sequence>
<feature type="binding site" evidence="11">
    <location>
        <position position="95"/>
    </location>
    <ligand>
        <name>substrate</name>
    </ligand>
</feature>
<dbReference type="PANTHER" id="PTHR21087:SF16">
    <property type="entry name" value="SHIKIMATE KINASE 1, CHLOROPLASTIC"/>
    <property type="match status" value="1"/>
</dbReference>
<comment type="cofactor">
    <cofactor evidence="11">
        <name>Mg(2+)</name>
        <dbReference type="ChEBI" id="CHEBI:18420"/>
    </cofactor>
    <text evidence="11">Binds 1 Mg(2+) ion per subunit.</text>
</comment>
<name>A0A0T5P021_9RHOB</name>
<dbReference type="PANTHER" id="PTHR21087">
    <property type="entry name" value="SHIKIMATE KINASE"/>
    <property type="match status" value="1"/>
</dbReference>
<evidence type="ECO:0000256" key="11">
    <source>
        <dbReference type="HAMAP-Rule" id="MF_00109"/>
    </source>
</evidence>
<comment type="similarity">
    <text evidence="2 11">Belongs to the shikimate kinase family.</text>
</comment>
<evidence type="ECO:0000313" key="13">
    <source>
        <dbReference type="Proteomes" id="UP000051295"/>
    </source>
</evidence>
<comment type="pathway">
    <text evidence="1 11">Metabolic intermediate biosynthesis; chorismate biosynthesis; chorismate from D-erythrose 4-phosphate and phosphoenolpyruvate: step 5/7.</text>
</comment>
<keyword evidence="8 11" id="KW-0067">ATP-binding</keyword>
<dbReference type="HAMAP" id="MF_00109">
    <property type="entry name" value="Shikimate_kinase"/>
    <property type="match status" value="1"/>
</dbReference>
<dbReference type="GO" id="GO:0009073">
    <property type="term" value="P:aromatic amino acid family biosynthetic process"/>
    <property type="evidence" value="ECO:0007669"/>
    <property type="project" value="UniProtKB-KW"/>
</dbReference>
<evidence type="ECO:0000256" key="6">
    <source>
        <dbReference type="ARBA" id="ARBA00022741"/>
    </source>
</evidence>
<dbReference type="GO" id="GO:0005829">
    <property type="term" value="C:cytosol"/>
    <property type="evidence" value="ECO:0007669"/>
    <property type="project" value="TreeGrafter"/>
</dbReference>
<evidence type="ECO:0000256" key="2">
    <source>
        <dbReference type="ARBA" id="ARBA00006997"/>
    </source>
</evidence>
<feature type="binding site" evidence="11">
    <location>
        <position position="31"/>
    </location>
    <ligand>
        <name>Mg(2+)</name>
        <dbReference type="ChEBI" id="CHEBI:18420"/>
    </ligand>
</feature>
<comment type="caution">
    <text evidence="12">The sequence shown here is derived from an EMBL/GenBank/DDBJ whole genome shotgun (WGS) entry which is preliminary data.</text>
</comment>
<dbReference type="GO" id="GO:0005524">
    <property type="term" value="F:ATP binding"/>
    <property type="evidence" value="ECO:0007669"/>
    <property type="project" value="UniProtKB-UniRule"/>
</dbReference>
<dbReference type="InterPro" id="IPR023000">
    <property type="entry name" value="Shikimate_kinase_CS"/>
</dbReference>
<gene>
    <name evidence="11" type="primary">aroK</name>
    <name evidence="12" type="ORF">XM53_01655</name>
</gene>
<comment type="function">
    <text evidence="11">Catalyzes the specific phosphorylation of the 3-hydroxyl group of shikimic acid using ATP as a cosubstrate.</text>
</comment>
<keyword evidence="11" id="KW-0460">Magnesium</keyword>
<keyword evidence="11" id="KW-0479">Metal-binding</keyword>
<evidence type="ECO:0000256" key="10">
    <source>
        <dbReference type="ARBA" id="ARBA00048567"/>
    </source>
</evidence>
<accession>A0A0T5P021</accession>
<dbReference type="UniPathway" id="UPA00053">
    <property type="reaction ID" value="UER00088"/>
</dbReference>
<dbReference type="NCBIfam" id="NF010552">
    <property type="entry name" value="PRK13946.1"/>
    <property type="match status" value="1"/>
</dbReference>
<reference evidence="12 13" key="1">
    <citation type="submission" date="2015-04" db="EMBL/GenBank/DDBJ databases">
        <title>The draft genome sequence of Roseovarius sp.R12b.</title>
        <authorList>
            <person name="Li G."/>
            <person name="Lai Q."/>
            <person name="Shao Z."/>
            <person name="Yan P."/>
        </authorList>
    </citation>
    <scope>NUCLEOTIDE SEQUENCE [LARGE SCALE GENOMIC DNA]</scope>
    <source>
        <strain evidence="12 13">R12B</strain>
    </source>
</reference>
<dbReference type="AlphaFoldDB" id="A0A0T5P021"/>
<dbReference type="InterPro" id="IPR027417">
    <property type="entry name" value="P-loop_NTPase"/>
</dbReference>
<organism evidence="12 13">
    <name type="scientific">Roseovarius atlanticus</name>
    <dbReference type="NCBI Taxonomy" id="1641875"/>
    <lineage>
        <taxon>Bacteria</taxon>
        <taxon>Pseudomonadati</taxon>
        <taxon>Pseudomonadota</taxon>
        <taxon>Alphaproteobacteria</taxon>
        <taxon>Rhodobacterales</taxon>
        <taxon>Roseobacteraceae</taxon>
        <taxon>Roseovarius</taxon>
    </lineage>
</organism>
<evidence type="ECO:0000256" key="3">
    <source>
        <dbReference type="ARBA" id="ARBA00012154"/>
    </source>
</evidence>
<feature type="binding site" evidence="11">
    <location>
        <position position="152"/>
    </location>
    <ligand>
        <name>substrate</name>
    </ligand>
</feature>
<keyword evidence="13" id="KW-1185">Reference proteome</keyword>
<evidence type="ECO:0000256" key="9">
    <source>
        <dbReference type="ARBA" id="ARBA00023141"/>
    </source>
</evidence>
<dbReference type="PRINTS" id="PR01100">
    <property type="entry name" value="SHIKIMTKNASE"/>
</dbReference>
<dbReference type="Pfam" id="PF01202">
    <property type="entry name" value="SKI"/>
    <property type="match status" value="1"/>
</dbReference>
<keyword evidence="9 11" id="KW-0057">Aromatic amino acid biosynthesis</keyword>
<comment type="catalytic activity">
    <reaction evidence="10 11">
        <text>shikimate + ATP = 3-phosphoshikimate + ADP + H(+)</text>
        <dbReference type="Rhea" id="RHEA:13121"/>
        <dbReference type="ChEBI" id="CHEBI:15378"/>
        <dbReference type="ChEBI" id="CHEBI:30616"/>
        <dbReference type="ChEBI" id="CHEBI:36208"/>
        <dbReference type="ChEBI" id="CHEBI:145989"/>
        <dbReference type="ChEBI" id="CHEBI:456216"/>
        <dbReference type="EC" id="2.7.1.71"/>
    </reaction>
</comment>
<protein>
    <recommendedName>
        <fullName evidence="3 11">Shikimate kinase</fullName>
        <shortName evidence="11">SK</shortName>
        <ecNumber evidence="3 11">2.7.1.71</ecNumber>
    </recommendedName>
</protein>
<comment type="caution">
    <text evidence="11">Lacks conserved residue(s) required for the propagation of feature annotation.</text>
</comment>
<evidence type="ECO:0000256" key="5">
    <source>
        <dbReference type="ARBA" id="ARBA00022679"/>
    </source>
</evidence>
<keyword evidence="5 11" id="KW-0808">Transferase</keyword>
<evidence type="ECO:0000256" key="4">
    <source>
        <dbReference type="ARBA" id="ARBA00022605"/>
    </source>
</evidence>
<evidence type="ECO:0000256" key="8">
    <source>
        <dbReference type="ARBA" id="ARBA00022840"/>
    </source>
</evidence>
<keyword evidence="4 11" id="KW-0028">Amino-acid biosynthesis</keyword>
<feature type="binding site" evidence="11">
    <location>
        <position position="73"/>
    </location>
    <ligand>
        <name>substrate</name>
    </ligand>
</feature>
<feature type="binding site" evidence="11">
    <location>
        <begin position="27"/>
        <end position="32"/>
    </location>
    <ligand>
        <name>ATP</name>
        <dbReference type="ChEBI" id="CHEBI:30616"/>
    </ligand>
</feature>
<dbReference type="PROSITE" id="PS01128">
    <property type="entry name" value="SHIKIMATE_KINASE"/>
    <property type="match status" value="1"/>
</dbReference>
<comment type="subunit">
    <text evidence="11">Monomer.</text>
</comment>
<dbReference type="GO" id="GO:0008652">
    <property type="term" value="P:amino acid biosynthetic process"/>
    <property type="evidence" value="ECO:0007669"/>
    <property type="project" value="UniProtKB-KW"/>
</dbReference>
<dbReference type="CDD" id="cd00464">
    <property type="entry name" value="SK"/>
    <property type="match status" value="1"/>
</dbReference>
<dbReference type="Proteomes" id="UP000051295">
    <property type="component" value="Unassembled WGS sequence"/>
</dbReference>
<dbReference type="InterPro" id="IPR000623">
    <property type="entry name" value="Shikimate_kinase/TSH1"/>
</dbReference>
<feature type="binding site" evidence="11">
    <location>
        <position position="133"/>
    </location>
    <ligand>
        <name>ATP</name>
        <dbReference type="ChEBI" id="CHEBI:30616"/>
    </ligand>
</feature>
<dbReference type="OrthoDB" id="9800332at2"/>
<keyword evidence="11" id="KW-0963">Cytoplasm</keyword>
<proteinExistence type="inferred from homology"/>
<feature type="binding site" evidence="11">
    <location>
        <position position="49"/>
    </location>
    <ligand>
        <name>substrate</name>
    </ligand>
</feature>
<evidence type="ECO:0000256" key="7">
    <source>
        <dbReference type="ARBA" id="ARBA00022777"/>
    </source>
</evidence>
<dbReference type="STRING" id="1641875.XM53_01655"/>
<dbReference type="EC" id="2.7.1.71" evidence="3 11"/>
<comment type="subcellular location">
    <subcellularLocation>
        <location evidence="11">Cytoplasm</location>
    </subcellularLocation>
</comment>
<evidence type="ECO:0000256" key="1">
    <source>
        <dbReference type="ARBA" id="ARBA00004842"/>
    </source>
</evidence>
<dbReference type="GO" id="GO:0009423">
    <property type="term" value="P:chorismate biosynthetic process"/>
    <property type="evidence" value="ECO:0007669"/>
    <property type="project" value="UniProtKB-UniRule"/>
</dbReference>
<dbReference type="GO" id="GO:0000287">
    <property type="term" value="F:magnesium ion binding"/>
    <property type="evidence" value="ECO:0007669"/>
    <property type="project" value="UniProtKB-UniRule"/>
</dbReference>
<keyword evidence="7 11" id="KW-0418">Kinase</keyword>
<dbReference type="Gene3D" id="3.40.50.300">
    <property type="entry name" value="P-loop containing nucleotide triphosphate hydrolases"/>
    <property type="match status" value="1"/>
</dbReference>
<keyword evidence="6 11" id="KW-0547">Nucleotide-binding</keyword>